<feature type="transmembrane region" description="Helical" evidence="7">
    <location>
        <begin position="12"/>
        <end position="31"/>
    </location>
</feature>
<proteinExistence type="inferred from homology"/>
<keyword evidence="3 7" id="KW-0812">Transmembrane</keyword>
<organism evidence="9 10">
    <name type="scientific">Strongylocentrotus purpuratus</name>
    <name type="common">Purple sea urchin</name>
    <dbReference type="NCBI Taxonomy" id="7668"/>
    <lineage>
        <taxon>Eukaryota</taxon>
        <taxon>Metazoa</taxon>
        <taxon>Echinodermata</taxon>
        <taxon>Eleutherozoa</taxon>
        <taxon>Echinozoa</taxon>
        <taxon>Echinoidea</taxon>
        <taxon>Euechinoidea</taxon>
        <taxon>Echinacea</taxon>
        <taxon>Camarodonta</taxon>
        <taxon>Echinidea</taxon>
        <taxon>Strongylocentrotidae</taxon>
        <taxon>Strongylocentrotus</taxon>
    </lineage>
</organism>
<dbReference type="Proteomes" id="UP000007110">
    <property type="component" value="Unassembled WGS sequence"/>
</dbReference>
<feature type="region of interest" description="Disordered" evidence="6">
    <location>
        <begin position="284"/>
        <end position="304"/>
    </location>
</feature>
<dbReference type="GO" id="GO:0005886">
    <property type="term" value="C:plasma membrane"/>
    <property type="evidence" value="ECO:0000318"/>
    <property type="project" value="GO_Central"/>
</dbReference>
<comment type="subcellular location">
    <subcellularLocation>
        <location evidence="1">Membrane</location>
        <topology evidence="1">Multi-pass membrane protein</topology>
    </subcellularLocation>
</comment>
<dbReference type="PANTHER" id="PTHR10165">
    <property type="entry name" value="LIPID PHOSPHATE PHOSPHATASE"/>
    <property type="match status" value="1"/>
</dbReference>
<sequence length="304" mass="34068">MAGTNGGIAKCGFIFLDTLAIALVVLPALLFRLPGFDLPVFQRGFFCSDETISYPYKDSTVPSTVLYAVGIGLYLVIMVTTEIVIFAYRKRQDLDYLSPDTYNRCCGGVVIPPLLYQIVRYTAVFFFGLLVTMTTFDITKNVVGRLRPHFLDICQPDFDNLTCSEGAHQMYITDDVCMPEDPKRMLEARRSFPSGHAAIAVYTMLFVVLYMQSRWSWRDTVFLRPLVQVIALFLALYTCLSRISDYKHHWSDVFGGAVMGGSIAAAMVWHLVYQISSGRAAPLTITPGPRGPRPRLYGNEPSHP</sequence>
<dbReference type="InterPro" id="IPR043216">
    <property type="entry name" value="PAP-like"/>
</dbReference>
<dbReference type="RefSeq" id="XP_030848306.1">
    <property type="nucleotide sequence ID" value="XM_030992446.1"/>
</dbReference>
<dbReference type="SMART" id="SM00014">
    <property type="entry name" value="acidPPc"/>
    <property type="match status" value="1"/>
</dbReference>
<dbReference type="OMA" id="YPYKRST"/>
<feature type="transmembrane region" description="Helical" evidence="7">
    <location>
        <begin position="65"/>
        <end position="88"/>
    </location>
</feature>
<reference evidence="9" key="2">
    <citation type="submission" date="2021-01" db="UniProtKB">
        <authorList>
            <consortium name="EnsemblMetazoa"/>
        </authorList>
    </citation>
    <scope>IDENTIFICATION</scope>
</reference>
<feature type="transmembrane region" description="Helical" evidence="7">
    <location>
        <begin position="222"/>
        <end position="240"/>
    </location>
</feature>
<evidence type="ECO:0000256" key="4">
    <source>
        <dbReference type="ARBA" id="ARBA00022989"/>
    </source>
</evidence>
<evidence type="ECO:0000259" key="8">
    <source>
        <dbReference type="SMART" id="SM00014"/>
    </source>
</evidence>
<dbReference type="Gene3D" id="1.20.144.10">
    <property type="entry name" value="Phosphatidic acid phosphatase type 2/haloperoxidase"/>
    <property type="match status" value="1"/>
</dbReference>
<evidence type="ECO:0000256" key="2">
    <source>
        <dbReference type="ARBA" id="ARBA00008816"/>
    </source>
</evidence>
<protein>
    <recommendedName>
        <fullName evidence="8">Phosphatidic acid phosphatase type 2/haloperoxidase domain-containing protein</fullName>
    </recommendedName>
</protein>
<evidence type="ECO:0000256" key="1">
    <source>
        <dbReference type="ARBA" id="ARBA00004141"/>
    </source>
</evidence>
<dbReference type="CDD" id="cd03384">
    <property type="entry name" value="PAP2_wunen"/>
    <property type="match status" value="1"/>
</dbReference>
<dbReference type="FunCoup" id="A0A7M7P9H7">
    <property type="interactions" value="321"/>
</dbReference>
<evidence type="ECO:0000256" key="3">
    <source>
        <dbReference type="ARBA" id="ARBA00022692"/>
    </source>
</evidence>
<dbReference type="GO" id="GO:0007165">
    <property type="term" value="P:signal transduction"/>
    <property type="evidence" value="ECO:0000318"/>
    <property type="project" value="GO_Central"/>
</dbReference>
<dbReference type="InterPro" id="IPR000326">
    <property type="entry name" value="PAP2/HPO"/>
</dbReference>
<keyword evidence="5 7" id="KW-0472">Membrane</keyword>
<dbReference type="AlphaFoldDB" id="A0A7M7P9H7"/>
<accession>A0A7M7P9H7</accession>
<evidence type="ECO:0000313" key="9">
    <source>
        <dbReference type="EnsemblMetazoa" id="XP_030848306"/>
    </source>
</evidence>
<dbReference type="GO" id="GO:0008195">
    <property type="term" value="F:phosphatidate phosphatase activity"/>
    <property type="evidence" value="ECO:0000318"/>
    <property type="project" value="GO_Central"/>
</dbReference>
<dbReference type="PANTHER" id="PTHR10165:SF103">
    <property type="entry name" value="PHOSPHOLIPID PHOSPHATASE HOMOLOG 1.2 HOMOLOG"/>
    <property type="match status" value="1"/>
</dbReference>
<feature type="transmembrane region" description="Helical" evidence="7">
    <location>
        <begin position="252"/>
        <end position="272"/>
    </location>
</feature>
<dbReference type="OrthoDB" id="8907274at2759"/>
<keyword evidence="4 7" id="KW-1133">Transmembrane helix</keyword>
<dbReference type="SUPFAM" id="SSF48317">
    <property type="entry name" value="Acid phosphatase/Vanadium-dependent haloperoxidase"/>
    <property type="match status" value="1"/>
</dbReference>
<name>A0A7M7P9H7_STRPU</name>
<dbReference type="InParanoid" id="A0A7M7P9H7"/>
<evidence type="ECO:0000256" key="7">
    <source>
        <dbReference type="SAM" id="Phobius"/>
    </source>
</evidence>
<dbReference type="Pfam" id="PF01569">
    <property type="entry name" value="PAP2"/>
    <property type="match status" value="1"/>
</dbReference>
<evidence type="ECO:0000256" key="5">
    <source>
        <dbReference type="ARBA" id="ARBA00023136"/>
    </source>
</evidence>
<evidence type="ECO:0000313" key="10">
    <source>
        <dbReference type="Proteomes" id="UP000007110"/>
    </source>
</evidence>
<dbReference type="GeneID" id="576030"/>
<keyword evidence="10" id="KW-1185">Reference proteome</keyword>
<feature type="domain" description="Phosphatidic acid phosphatase type 2/haloperoxidase" evidence="8">
    <location>
        <begin position="122"/>
        <end position="268"/>
    </location>
</feature>
<dbReference type="EnsemblMetazoa" id="XM_030992446">
    <property type="protein sequence ID" value="XP_030848306"/>
    <property type="gene ID" value="LOC576030"/>
</dbReference>
<reference evidence="10" key="1">
    <citation type="submission" date="2015-02" db="EMBL/GenBank/DDBJ databases">
        <title>Genome sequencing for Strongylocentrotus purpuratus.</title>
        <authorList>
            <person name="Murali S."/>
            <person name="Liu Y."/>
            <person name="Vee V."/>
            <person name="English A."/>
            <person name="Wang M."/>
            <person name="Skinner E."/>
            <person name="Han Y."/>
            <person name="Muzny D.M."/>
            <person name="Worley K.C."/>
            <person name="Gibbs R.A."/>
        </authorList>
    </citation>
    <scope>NUCLEOTIDE SEQUENCE</scope>
</reference>
<dbReference type="GO" id="GO:0006644">
    <property type="term" value="P:phospholipid metabolic process"/>
    <property type="evidence" value="ECO:0000318"/>
    <property type="project" value="GO_Central"/>
</dbReference>
<dbReference type="GO" id="GO:0046839">
    <property type="term" value="P:phospholipid dephosphorylation"/>
    <property type="evidence" value="ECO:0000318"/>
    <property type="project" value="GO_Central"/>
</dbReference>
<evidence type="ECO:0000256" key="6">
    <source>
        <dbReference type="SAM" id="MobiDB-lite"/>
    </source>
</evidence>
<dbReference type="InterPro" id="IPR036938">
    <property type="entry name" value="PAP2/HPO_sf"/>
</dbReference>
<comment type="similarity">
    <text evidence="2">Belongs to the PA-phosphatase related phosphoesterase family.</text>
</comment>
<feature type="transmembrane region" description="Helical" evidence="7">
    <location>
        <begin position="192"/>
        <end position="210"/>
    </location>
</feature>
<dbReference type="KEGG" id="spu:576030"/>